<keyword evidence="1 3" id="KW-0238">DNA-binding</keyword>
<dbReference type="GeneID" id="33058566"/>
<dbReference type="PROSITE" id="PS50110">
    <property type="entry name" value="RESPONSE_REGULATORY"/>
    <property type="match status" value="1"/>
</dbReference>
<feature type="modified residue" description="4-aspartylphosphate" evidence="2">
    <location>
        <position position="52"/>
    </location>
</feature>
<feature type="domain" description="OmpR/PhoB-type" evidence="5">
    <location>
        <begin position="126"/>
        <end position="225"/>
    </location>
</feature>
<dbReference type="Proteomes" id="UP000076104">
    <property type="component" value="Chromosome"/>
</dbReference>
<dbReference type="InterPro" id="IPR011006">
    <property type="entry name" value="CheY-like_superfamily"/>
</dbReference>
<dbReference type="PROSITE" id="PS51755">
    <property type="entry name" value="OMPR_PHOB"/>
    <property type="match status" value="1"/>
</dbReference>
<reference evidence="6 7" key="1">
    <citation type="submission" date="2016-03" db="EMBL/GenBank/DDBJ databases">
        <title>Genome sequencing of Psychrobacter alimentarius PAMC 27889.</title>
        <authorList>
            <person name="Lee J."/>
            <person name="Kim O.-S."/>
        </authorList>
    </citation>
    <scope>NUCLEOTIDE SEQUENCE [LARGE SCALE GENOMIC DNA]</scope>
    <source>
        <strain evidence="6 7">PAMC 27889</strain>
    </source>
</reference>
<dbReference type="CDD" id="cd00383">
    <property type="entry name" value="trans_reg_C"/>
    <property type="match status" value="1"/>
</dbReference>
<dbReference type="PANTHER" id="PTHR48111">
    <property type="entry name" value="REGULATOR OF RPOS"/>
    <property type="match status" value="1"/>
</dbReference>
<dbReference type="InterPro" id="IPR039420">
    <property type="entry name" value="WalR-like"/>
</dbReference>
<dbReference type="InterPro" id="IPR036388">
    <property type="entry name" value="WH-like_DNA-bd_sf"/>
</dbReference>
<keyword evidence="7" id="KW-1185">Reference proteome</keyword>
<dbReference type="Gene3D" id="1.10.10.10">
    <property type="entry name" value="Winged helix-like DNA-binding domain superfamily/Winged helix DNA-binding domain"/>
    <property type="match status" value="1"/>
</dbReference>
<dbReference type="Pfam" id="PF00072">
    <property type="entry name" value="Response_reg"/>
    <property type="match status" value="1"/>
</dbReference>
<dbReference type="InterPro" id="IPR001867">
    <property type="entry name" value="OmpR/PhoB-type_DNA-bd"/>
</dbReference>
<dbReference type="RefSeq" id="WP_062844085.1">
    <property type="nucleotide sequence ID" value="NZ_CP014945.1"/>
</dbReference>
<evidence type="ECO:0000256" key="1">
    <source>
        <dbReference type="ARBA" id="ARBA00023125"/>
    </source>
</evidence>
<dbReference type="PANTHER" id="PTHR48111:SF50">
    <property type="entry name" value="KDP OPERON TRANSCRIPTIONAL REGULATORY PROTEIN KDPE"/>
    <property type="match status" value="1"/>
</dbReference>
<dbReference type="SMART" id="SM00448">
    <property type="entry name" value="REC"/>
    <property type="match status" value="1"/>
</dbReference>
<evidence type="ECO:0000256" key="2">
    <source>
        <dbReference type="PROSITE-ProRule" id="PRU00169"/>
    </source>
</evidence>
<dbReference type="Gene3D" id="6.10.250.690">
    <property type="match status" value="1"/>
</dbReference>
<accession>A0ABM5ZW92</accession>
<feature type="domain" description="Response regulatory" evidence="4">
    <location>
        <begin position="3"/>
        <end position="116"/>
    </location>
</feature>
<dbReference type="CDD" id="cd17620">
    <property type="entry name" value="REC_OmpR_KdpE-like"/>
    <property type="match status" value="1"/>
</dbReference>
<dbReference type="Gene3D" id="3.40.50.2300">
    <property type="match status" value="1"/>
</dbReference>
<evidence type="ECO:0000259" key="4">
    <source>
        <dbReference type="PROSITE" id="PS50110"/>
    </source>
</evidence>
<evidence type="ECO:0000313" key="6">
    <source>
        <dbReference type="EMBL" id="AMT96384.1"/>
    </source>
</evidence>
<gene>
    <name evidence="6" type="ORF">A3K91_0762</name>
</gene>
<dbReference type="EMBL" id="CP014945">
    <property type="protein sequence ID" value="AMT96384.1"/>
    <property type="molecule type" value="Genomic_DNA"/>
</dbReference>
<evidence type="ECO:0000256" key="3">
    <source>
        <dbReference type="PROSITE-ProRule" id="PRU01091"/>
    </source>
</evidence>
<organism evidence="6 7">
    <name type="scientific">Psychrobacter alimentarius</name>
    <dbReference type="NCBI Taxonomy" id="261164"/>
    <lineage>
        <taxon>Bacteria</taxon>
        <taxon>Pseudomonadati</taxon>
        <taxon>Pseudomonadota</taxon>
        <taxon>Gammaproteobacteria</taxon>
        <taxon>Moraxellales</taxon>
        <taxon>Moraxellaceae</taxon>
        <taxon>Psychrobacter</taxon>
    </lineage>
</organism>
<feature type="DNA-binding region" description="OmpR/PhoB-type" evidence="3">
    <location>
        <begin position="126"/>
        <end position="225"/>
    </location>
</feature>
<dbReference type="SMART" id="SM00862">
    <property type="entry name" value="Trans_reg_C"/>
    <property type="match status" value="1"/>
</dbReference>
<evidence type="ECO:0000259" key="5">
    <source>
        <dbReference type="PROSITE" id="PS51755"/>
    </source>
</evidence>
<keyword evidence="2" id="KW-0597">Phosphoprotein</keyword>
<protein>
    <submittedName>
        <fullName evidence="6">Transcriptional regulator</fullName>
    </submittedName>
</protein>
<proteinExistence type="predicted"/>
<dbReference type="SUPFAM" id="SSF52172">
    <property type="entry name" value="CheY-like"/>
    <property type="match status" value="1"/>
</dbReference>
<name>A0ABM5ZW92_9GAMM</name>
<evidence type="ECO:0000313" key="7">
    <source>
        <dbReference type="Proteomes" id="UP000076104"/>
    </source>
</evidence>
<dbReference type="Pfam" id="PF00486">
    <property type="entry name" value="Trans_reg_C"/>
    <property type="match status" value="1"/>
</dbReference>
<dbReference type="InterPro" id="IPR001789">
    <property type="entry name" value="Sig_transdc_resp-reg_receiver"/>
</dbReference>
<sequence length="228" mass="25944">MKTILIIEDEAHITRFIKSAMEQEGYQVFTADSSNRGLIEAASRRPDLLILDLGLPDADGCDVILDIRTWSSLPILVLSARSDEQDKIKALNLGADDYLVKPFSMGELIARVNAHMRRWQVGYETSVELTLGNVSIDLAQRQVSKNGDNIHLTPIEYRLLTVLIKNAEKVMTHQQLLTEVWGKGHNHQEHYVRIFMSNLRQKLEDNPSRPNYFLTEIGVGYKLHIPKP</sequence>